<dbReference type="InterPro" id="IPR044925">
    <property type="entry name" value="His-Me_finger_sf"/>
</dbReference>
<evidence type="ECO:0000313" key="1">
    <source>
        <dbReference type="EMBL" id="PAP76949.1"/>
    </source>
</evidence>
<protein>
    <submittedName>
        <fullName evidence="1">Uncharacterized protein</fullName>
    </submittedName>
</protein>
<proteinExistence type="predicted"/>
<reference evidence="1 2" key="1">
    <citation type="submission" date="2016-11" db="EMBL/GenBank/DDBJ databases">
        <title>Study of marine rhodopsin-containing bacteria.</title>
        <authorList>
            <person name="Yoshizawa S."/>
            <person name="Kumagai Y."/>
            <person name="Kogure K."/>
        </authorList>
    </citation>
    <scope>NUCLEOTIDE SEQUENCE [LARGE SCALE GENOMIC DNA]</scope>
    <source>
        <strain evidence="1 2">SAORIC-28</strain>
    </source>
</reference>
<comment type="caution">
    <text evidence="1">The sequence shown here is derived from an EMBL/GenBank/DDBJ whole genome shotgun (WGS) entry which is preliminary data.</text>
</comment>
<dbReference type="EMBL" id="MQWD01000001">
    <property type="protein sequence ID" value="PAP76949.1"/>
    <property type="molecule type" value="Genomic_DNA"/>
</dbReference>
<organism evidence="1 2">
    <name type="scientific">Rubrivirga marina</name>
    <dbReference type="NCBI Taxonomy" id="1196024"/>
    <lineage>
        <taxon>Bacteria</taxon>
        <taxon>Pseudomonadati</taxon>
        <taxon>Rhodothermota</taxon>
        <taxon>Rhodothermia</taxon>
        <taxon>Rhodothermales</taxon>
        <taxon>Rubricoccaceae</taxon>
        <taxon>Rubrivirga</taxon>
    </lineage>
</organism>
<dbReference type="OrthoDB" id="9811276at2"/>
<keyword evidence="2" id="KW-1185">Reference proteome</keyword>
<dbReference type="Proteomes" id="UP000216339">
    <property type="component" value="Unassembled WGS sequence"/>
</dbReference>
<dbReference type="SUPFAM" id="SSF54060">
    <property type="entry name" value="His-Me finger endonucleases"/>
    <property type="match status" value="1"/>
</dbReference>
<name>A0A271J2L0_9BACT</name>
<evidence type="ECO:0000313" key="2">
    <source>
        <dbReference type="Proteomes" id="UP000216339"/>
    </source>
</evidence>
<dbReference type="Gene3D" id="3.90.75.20">
    <property type="match status" value="1"/>
</dbReference>
<gene>
    <name evidence="1" type="ORF">BSZ37_11155</name>
</gene>
<dbReference type="AlphaFoldDB" id="A0A271J2L0"/>
<sequence>MQHYTTSHNGIDLYAQPRPPELAHYDDAWWVVDWVGIYAVRLDDTGFPEVYRVSRDDLGVYRLAERPLKWDRSTRYPRVTLSNAPRKERPYLHRLVLESVTGLSGSYQVHHADGDPKNPRLWDLIPVSIPEHVKITALERYASPNRRSKSGRHNIYETSSGRFYVAIQCDGDRHTSRTVPTLEAALDWRRQKAFELFGFDPFHPNS</sequence>
<dbReference type="RefSeq" id="WP_095510620.1">
    <property type="nucleotide sequence ID" value="NZ_MQWD01000001.1"/>
</dbReference>
<accession>A0A271J2L0</accession>